<name>A0A7R8WAG2_9CRUS</name>
<gene>
    <name evidence="1" type="ORF">CTOB1V02_LOCUS3223</name>
</gene>
<sequence length="121" mass="13883">MSFHESLKAFHFLSNLGQPTVDVHLKHPQEAAVFQLTFGINDGCLVTALTDDTLNLWNLRQKVPEIVHTIKFQRERITCIYLPLRSKFLYVGTERGNVHVVNLSTFDLSGYIINWNKAIEV</sequence>
<dbReference type="GO" id="GO:0006887">
    <property type="term" value="P:exocytosis"/>
    <property type="evidence" value="ECO:0007669"/>
    <property type="project" value="TreeGrafter"/>
</dbReference>
<dbReference type="GO" id="GO:0031201">
    <property type="term" value="C:SNARE complex"/>
    <property type="evidence" value="ECO:0007669"/>
    <property type="project" value="TreeGrafter"/>
</dbReference>
<dbReference type="SUPFAM" id="SSF50978">
    <property type="entry name" value="WD40 repeat-like"/>
    <property type="match status" value="1"/>
</dbReference>
<dbReference type="GO" id="GO:0045159">
    <property type="term" value="F:myosin II binding"/>
    <property type="evidence" value="ECO:0007669"/>
    <property type="project" value="TreeGrafter"/>
</dbReference>
<accession>A0A7R8WAG2</accession>
<dbReference type="PANTHER" id="PTHR10241">
    <property type="entry name" value="LETHAL 2 GIANT LARVAE PROTEIN"/>
    <property type="match status" value="1"/>
</dbReference>
<dbReference type="GO" id="GO:0005096">
    <property type="term" value="F:GTPase activator activity"/>
    <property type="evidence" value="ECO:0007669"/>
    <property type="project" value="TreeGrafter"/>
</dbReference>
<dbReference type="GO" id="GO:0019905">
    <property type="term" value="F:syntaxin binding"/>
    <property type="evidence" value="ECO:0007669"/>
    <property type="project" value="TreeGrafter"/>
</dbReference>
<reference evidence="1" key="1">
    <citation type="submission" date="2020-11" db="EMBL/GenBank/DDBJ databases">
        <authorList>
            <person name="Tran Van P."/>
        </authorList>
    </citation>
    <scope>NUCLEOTIDE SEQUENCE</scope>
</reference>
<proteinExistence type="predicted"/>
<dbReference type="PROSITE" id="PS00678">
    <property type="entry name" value="WD_REPEATS_1"/>
    <property type="match status" value="1"/>
</dbReference>
<dbReference type="Gene3D" id="2.130.10.10">
    <property type="entry name" value="YVTN repeat-like/Quinoprotein amine dehydrogenase"/>
    <property type="match status" value="1"/>
</dbReference>
<evidence type="ECO:0000313" key="1">
    <source>
        <dbReference type="EMBL" id="CAD7225278.1"/>
    </source>
</evidence>
<protein>
    <submittedName>
        <fullName evidence="1">Uncharacterized protein</fullName>
    </submittedName>
</protein>
<dbReference type="GO" id="GO:0005886">
    <property type="term" value="C:plasma membrane"/>
    <property type="evidence" value="ECO:0007669"/>
    <property type="project" value="TreeGrafter"/>
</dbReference>
<organism evidence="1">
    <name type="scientific">Cyprideis torosa</name>
    <dbReference type="NCBI Taxonomy" id="163714"/>
    <lineage>
        <taxon>Eukaryota</taxon>
        <taxon>Metazoa</taxon>
        <taxon>Ecdysozoa</taxon>
        <taxon>Arthropoda</taxon>
        <taxon>Crustacea</taxon>
        <taxon>Oligostraca</taxon>
        <taxon>Ostracoda</taxon>
        <taxon>Podocopa</taxon>
        <taxon>Podocopida</taxon>
        <taxon>Cytherocopina</taxon>
        <taxon>Cytheroidea</taxon>
        <taxon>Cytherideidae</taxon>
        <taxon>Cyprideis</taxon>
    </lineage>
</organism>
<dbReference type="OrthoDB" id="19944at2759"/>
<dbReference type="InterPro" id="IPR015943">
    <property type="entry name" value="WD40/YVTN_repeat-like_dom_sf"/>
</dbReference>
<dbReference type="PANTHER" id="PTHR10241:SF25">
    <property type="entry name" value="TOMOSYN, ISOFORM C"/>
    <property type="match status" value="1"/>
</dbReference>
<dbReference type="InterPro" id="IPR036322">
    <property type="entry name" value="WD40_repeat_dom_sf"/>
</dbReference>
<dbReference type="InterPro" id="IPR019775">
    <property type="entry name" value="WD40_repeat_CS"/>
</dbReference>
<dbReference type="EMBL" id="OB660542">
    <property type="protein sequence ID" value="CAD7225278.1"/>
    <property type="molecule type" value="Genomic_DNA"/>
</dbReference>
<dbReference type="AlphaFoldDB" id="A0A7R8WAG2"/>
<dbReference type="GO" id="GO:0006893">
    <property type="term" value="P:Golgi to plasma membrane transport"/>
    <property type="evidence" value="ECO:0007669"/>
    <property type="project" value="TreeGrafter"/>
</dbReference>